<proteinExistence type="predicted"/>
<evidence type="ECO:0000313" key="3">
    <source>
        <dbReference type="Proteomes" id="UP001066276"/>
    </source>
</evidence>
<reference evidence="2" key="1">
    <citation type="journal article" date="2022" name="bioRxiv">
        <title>Sequencing and chromosome-scale assembly of the giantPleurodeles waltlgenome.</title>
        <authorList>
            <person name="Brown T."/>
            <person name="Elewa A."/>
            <person name="Iarovenko S."/>
            <person name="Subramanian E."/>
            <person name="Araus A.J."/>
            <person name="Petzold A."/>
            <person name="Susuki M."/>
            <person name="Suzuki K.-i.T."/>
            <person name="Hayashi T."/>
            <person name="Toyoda A."/>
            <person name="Oliveira C."/>
            <person name="Osipova E."/>
            <person name="Leigh N.D."/>
            <person name="Simon A."/>
            <person name="Yun M.H."/>
        </authorList>
    </citation>
    <scope>NUCLEOTIDE SEQUENCE</scope>
    <source>
        <strain evidence="2">20211129_DDA</strain>
        <tissue evidence="2">Liver</tissue>
    </source>
</reference>
<feature type="compositionally biased region" description="Low complexity" evidence="1">
    <location>
        <begin position="75"/>
        <end position="95"/>
    </location>
</feature>
<accession>A0AAV7WTR5</accession>
<protein>
    <submittedName>
        <fullName evidence="2">Uncharacterized protein</fullName>
    </submittedName>
</protein>
<gene>
    <name evidence="2" type="ORF">NDU88_003697</name>
</gene>
<name>A0AAV7WTR5_PLEWA</name>
<comment type="caution">
    <text evidence="2">The sequence shown here is derived from an EMBL/GenBank/DDBJ whole genome shotgun (WGS) entry which is preliminary data.</text>
</comment>
<dbReference type="EMBL" id="JANPWB010000001">
    <property type="protein sequence ID" value="KAJ1216091.1"/>
    <property type="molecule type" value="Genomic_DNA"/>
</dbReference>
<dbReference type="AlphaFoldDB" id="A0AAV7WTR5"/>
<evidence type="ECO:0000256" key="1">
    <source>
        <dbReference type="SAM" id="MobiDB-lite"/>
    </source>
</evidence>
<feature type="region of interest" description="Disordered" evidence="1">
    <location>
        <begin position="1"/>
        <end position="95"/>
    </location>
</feature>
<feature type="compositionally biased region" description="Basic and acidic residues" evidence="1">
    <location>
        <begin position="48"/>
        <end position="62"/>
    </location>
</feature>
<keyword evidence="3" id="KW-1185">Reference proteome</keyword>
<organism evidence="2 3">
    <name type="scientific">Pleurodeles waltl</name>
    <name type="common">Iberian ribbed newt</name>
    <dbReference type="NCBI Taxonomy" id="8319"/>
    <lineage>
        <taxon>Eukaryota</taxon>
        <taxon>Metazoa</taxon>
        <taxon>Chordata</taxon>
        <taxon>Craniata</taxon>
        <taxon>Vertebrata</taxon>
        <taxon>Euteleostomi</taxon>
        <taxon>Amphibia</taxon>
        <taxon>Batrachia</taxon>
        <taxon>Caudata</taxon>
        <taxon>Salamandroidea</taxon>
        <taxon>Salamandridae</taxon>
        <taxon>Pleurodelinae</taxon>
        <taxon>Pleurodeles</taxon>
    </lineage>
</organism>
<sequence>MTVASQRSPDPRSTPLPLRGRHARSSSPWGEPLTPRRSAWEAQARVHATRESQSRSPPRREQAQMGARTVASGTGSVRPRSGQSRPGPPGTRGFR</sequence>
<evidence type="ECO:0000313" key="2">
    <source>
        <dbReference type="EMBL" id="KAJ1216091.1"/>
    </source>
</evidence>
<dbReference type="Proteomes" id="UP001066276">
    <property type="component" value="Chromosome 1_1"/>
</dbReference>